<dbReference type="PANTHER" id="PTHR10986">
    <property type="entry name" value="39S RIBOSOMAL PROTEIN L20"/>
    <property type="match status" value="1"/>
</dbReference>
<dbReference type="SUPFAM" id="SSF74731">
    <property type="entry name" value="Ribosomal protein L20"/>
    <property type="match status" value="1"/>
</dbReference>
<dbReference type="GO" id="GO:0003735">
    <property type="term" value="F:structural constituent of ribosome"/>
    <property type="evidence" value="ECO:0007669"/>
    <property type="project" value="InterPro"/>
</dbReference>
<reference evidence="6" key="1">
    <citation type="submission" date="2018-05" db="EMBL/GenBank/DDBJ databases">
        <authorList>
            <person name="Lanie J.A."/>
            <person name="Ng W.-L."/>
            <person name="Kazmierczak K.M."/>
            <person name="Andrzejewski T.M."/>
            <person name="Davidsen T.M."/>
            <person name="Wayne K.J."/>
            <person name="Tettelin H."/>
            <person name="Glass J.I."/>
            <person name="Rusch D."/>
            <person name="Podicherti R."/>
            <person name="Tsui H.-C.T."/>
            <person name="Winkler M.E."/>
        </authorList>
    </citation>
    <scope>NUCLEOTIDE SEQUENCE</scope>
</reference>
<dbReference type="InterPro" id="IPR049946">
    <property type="entry name" value="RIBOSOMAL_L20_CS"/>
</dbReference>
<dbReference type="InterPro" id="IPR005813">
    <property type="entry name" value="Ribosomal_bL20"/>
</dbReference>
<dbReference type="InterPro" id="IPR035566">
    <property type="entry name" value="Ribosomal_protein_bL20_C"/>
</dbReference>
<evidence type="ECO:0000256" key="2">
    <source>
        <dbReference type="ARBA" id="ARBA00022730"/>
    </source>
</evidence>
<dbReference type="Pfam" id="PF00453">
    <property type="entry name" value="Ribosomal_L20"/>
    <property type="match status" value="1"/>
</dbReference>
<name>A0A382CIL7_9ZZZZ</name>
<keyword evidence="2" id="KW-0699">rRNA-binding</keyword>
<protein>
    <recommendedName>
        <fullName evidence="7">50S ribosomal protein L20</fullName>
    </recommendedName>
</protein>
<sequence length="115" mass="13263">MPRANSSVPRHRRHRKVVKQAKGYYGARSRNFKTAKDAVEKAGLYAYRDRRQKKRQFRRLWIIRINAAARQHGLSYSQFISGLKTNGVDLDRKVLADMAMNEPNAFAELAKTISS</sequence>
<gene>
    <name evidence="6" type="ORF">METZ01_LOCUS178543</name>
</gene>
<dbReference type="AlphaFoldDB" id="A0A382CIL7"/>
<dbReference type="PROSITE" id="PS00937">
    <property type="entry name" value="RIBOSOMAL_L20"/>
    <property type="match status" value="1"/>
</dbReference>
<keyword evidence="4" id="KW-0689">Ribosomal protein</keyword>
<dbReference type="NCBIfam" id="TIGR01032">
    <property type="entry name" value="rplT_bact"/>
    <property type="match status" value="1"/>
</dbReference>
<evidence type="ECO:0008006" key="7">
    <source>
        <dbReference type="Google" id="ProtNLM"/>
    </source>
</evidence>
<dbReference type="PRINTS" id="PR00062">
    <property type="entry name" value="RIBOSOMALL20"/>
</dbReference>
<dbReference type="GO" id="GO:1990904">
    <property type="term" value="C:ribonucleoprotein complex"/>
    <property type="evidence" value="ECO:0007669"/>
    <property type="project" value="UniProtKB-KW"/>
</dbReference>
<organism evidence="6">
    <name type="scientific">marine metagenome</name>
    <dbReference type="NCBI Taxonomy" id="408172"/>
    <lineage>
        <taxon>unclassified sequences</taxon>
        <taxon>metagenomes</taxon>
        <taxon>ecological metagenomes</taxon>
    </lineage>
</organism>
<comment type="similarity">
    <text evidence="1">Belongs to the bacterial ribosomal protein bL20 family.</text>
</comment>
<dbReference type="Gene3D" id="6.10.160.10">
    <property type="match status" value="1"/>
</dbReference>
<keyword evidence="5" id="KW-0687">Ribonucleoprotein</keyword>
<dbReference type="GO" id="GO:0005840">
    <property type="term" value="C:ribosome"/>
    <property type="evidence" value="ECO:0007669"/>
    <property type="project" value="UniProtKB-KW"/>
</dbReference>
<accession>A0A382CIL7</accession>
<proteinExistence type="inferred from homology"/>
<evidence type="ECO:0000256" key="4">
    <source>
        <dbReference type="ARBA" id="ARBA00022980"/>
    </source>
</evidence>
<dbReference type="GO" id="GO:0019843">
    <property type="term" value="F:rRNA binding"/>
    <property type="evidence" value="ECO:0007669"/>
    <property type="project" value="UniProtKB-KW"/>
</dbReference>
<evidence type="ECO:0000256" key="1">
    <source>
        <dbReference type="ARBA" id="ARBA00007698"/>
    </source>
</evidence>
<evidence type="ECO:0000256" key="5">
    <source>
        <dbReference type="ARBA" id="ARBA00023274"/>
    </source>
</evidence>
<evidence type="ECO:0000256" key="3">
    <source>
        <dbReference type="ARBA" id="ARBA00022884"/>
    </source>
</evidence>
<dbReference type="Gene3D" id="1.10.1900.20">
    <property type="entry name" value="Ribosomal protein L20"/>
    <property type="match status" value="1"/>
</dbReference>
<dbReference type="GO" id="GO:0006412">
    <property type="term" value="P:translation"/>
    <property type="evidence" value="ECO:0007669"/>
    <property type="project" value="InterPro"/>
</dbReference>
<dbReference type="HAMAP" id="MF_00382">
    <property type="entry name" value="Ribosomal_bL20"/>
    <property type="match status" value="1"/>
</dbReference>
<evidence type="ECO:0000313" key="6">
    <source>
        <dbReference type="EMBL" id="SVB25689.1"/>
    </source>
</evidence>
<dbReference type="FunFam" id="1.10.1900.20:FF:000001">
    <property type="entry name" value="50S ribosomal protein L20"/>
    <property type="match status" value="1"/>
</dbReference>
<dbReference type="EMBL" id="UINC01034598">
    <property type="protein sequence ID" value="SVB25689.1"/>
    <property type="molecule type" value="Genomic_DNA"/>
</dbReference>
<keyword evidence="3" id="KW-0694">RNA-binding</keyword>
<dbReference type="CDD" id="cd07026">
    <property type="entry name" value="Ribosomal_L20"/>
    <property type="match status" value="1"/>
</dbReference>